<reference evidence="7 8" key="1">
    <citation type="journal article" date="2014" name="PLoS ONE">
        <title>Reduction of Hydrogen Peroxide Accumulation and Toxicity by a Catalase from Mycoplasma iowae.</title>
        <authorList>
            <person name="Pritchard R.E."/>
            <person name="Prassinos A.J."/>
            <person name="Osborne J.D."/>
            <person name="Raviv Z."/>
            <person name="Balish M.F."/>
        </authorList>
    </citation>
    <scope>NUCLEOTIDE SEQUENCE [LARGE SCALE GENOMIC DNA]</scope>
    <source>
        <strain evidence="7 8">DK-CPA</strain>
    </source>
</reference>
<dbReference type="GO" id="GO:0022627">
    <property type="term" value="C:cytosolic small ribosomal subunit"/>
    <property type="evidence" value="ECO:0007669"/>
    <property type="project" value="TreeGrafter"/>
</dbReference>
<dbReference type="SUPFAM" id="SSF47060">
    <property type="entry name" value="S15/NS1 RNA-binding domain"/>
    <property type="match status" value="1"/>
</dbReference>
<dbReference type="PROSITE" id="PS00362">
    <property type="entry name" value="RIBOSOMAL_S15"/>
    <property type="match status" value="1"/>
</dbReference>
<keyword evidence="4 6" id="KW-0699">rRNA-binding</keyword>
<name>A0A084U2R3_MALIO</name>
<dbReference type="PANTHER" id="PTHR23321:SF26">
    <property type="entry name" value="SMALL RIBOSOMAL SUBUNIT PROTEIN US15M"/>
    <property type="match status" value="1"/>
</dbReference>
<dbReference type="CDD" id="cd00353">
    <property type="entry name" value="Ribosomal_S15p_S13e"/>
    <property type="match status" value="1"/>
</dbReference>
<evidence type="ECO:0000256" key="2">
    <source>
        <dbReference type="ARBA" id="ARBA00023274"/>
    </source>
</evidence>
<sequence length="90" mass="10304">MAITKQEKAKIVKEFGGNEKNTGKTEVQIAILTAEISSLTNHLVDNKKDNISKRGLYKKVSQRKSLLTYLKNTDINRYREIIKKLNLRGN</sequence>
<dbReference type="GO" id="GO:0003735">
    <property type="term" value="F:structural constituent of ribosome"/>
    <property type="evidence" value="ECO:0007669"/>
    <property type="project" value="InterPro"/>
</dbReference>
<evidence type="ECO:0000313" key="8">
    <source>
        <dbReference type="Proteomes" id="UP000028523"/>
    </source>
</evidence>
<comment type="function">
    <text evidence="4 6">One of the primary rRNA binding proteins, it binds directly to 16S rRNA where it helps nucleate assembly of the platform of the 30S subunit by binding and bridging several RNA helices of the 16S rRNA.</text>
</comment>
<dbReference type="InterPro" id="IPR005290">
    <property type="entry name" value="Ribosomal_uS15_bac-type"/>
</dbReference>
<dbReference type="Gene3D" id="6.10.250.3130">
    <property type="match status" value="1"/>
</dbReference>
<gene>
    <name evidence="4 7" type="primary">rpsO</name>
    <name evidence="7" type="ORF">P271_75</name>
</gene>
<evidence type="ECO:0000256" key="1">
    <source>
        <dbReference type="ARBA" id="ARBA00022980"/>
    </source>
</evidence>
<dbReference type="FunFam" id="1.10.287.10:FF:000002">
    <property type="entry name" value="30S ribosomal protein S15"/>
    <property type="match status" value="1"/>
</dbReference>
<evidence type="ECO:0000256" key="5">
    <source>
        <dbReference type="RuleBase" id="RU003919"/>
    </source>
</evidence>
<keyword evidence="4 6" id="KW-0694">RNA-binding</keyword>
<comment type="subunit">
    <text evidence="3 4">Part of the 30S ribosomal subunit. Forms a bridge to the 50S subunit in the 70S ribosome, contacting the 23S rRNA.</text>
</comment>
<dbReference type="Proteomes" id="UP000028523">
    <property type="component" value="Unassembled WGS sequence"/>
</dbReference>
<protein>
    <recommendedName>
        <fullName evidence="4">Small ribosomal subunit protein uS15</fullName>
    </recommendedName>
</protein>
<keyword evidence="8" id="KW-1185">Reference proteome</keyword>
<proteinExistence type="inferred from homology"/>
<dbReference type="PANTHER" id="PTHR23321">
    <property type="entry name" value="RIBOSOMAL PROTEIN S15, BACTERIAL AND ORGANELLAR"/>
    <property type="match status" value="1"/>
</dbReference>
<comment type="caution">
    <text evidence="7">The sequence shown here is derived from an EMBL/GenBank/DDBJ whole genome shotgun (WGS) entry which is preliminary data.</text>
</comment>
<dbReference type="AlphaFoldDB" id="A0A084U2R3"/>
<dbReference type="GO" id="GO:0019843">
    <property type="term" value="F:rRNA binding"/>
    <property type="evidence" value="ECO:0007669"/>
    <property type="project" value="UniProtKB-UniRule"/>
</dbReference>
<dbReference type="Pfam" id="PF00312">
    <property type="entry name" value="Ribosomal_S15"/>
    <property type="match status" value="1"/>
</dbReference>
<evidence type="ECO:0000256" key="3">
    <source>
        <dbReference type="ARBA" id="ARBA00064542"/>
    </source>
</evidence>
<evidence type="ECO:0000256" key="6">
    <source>
        <dbReference type="RuleBase" id="RU004524"/>
    </source>
</evidence>
<dbReference type="NCBIfam" id="TIGR00952">
    <property type="entry name" value="S15_bact"/>
    <property type="match status" value="1"/>
</dbReference>
<comment type="function">
    <text evidence="4">Forms an intersubunit bridge (bridge B4) with the 23S rRNA of the 50S subunit in the ribosome.</text>
</comment>
<evidence type="ECO:0000256" key="4">
    <source>
        <dbReference type="HAMAP-Rule" id="MF_01343"/>
    </source>
</evidence>
<dbReference type="SMART" id="SM01387">
    <property type="entry name" value="Ribosomal_S15"/>
    <property type="match status" value="1"/>
</dbReference>
<keyword evidence="2 4" id="KW-0687">Ribonucleoprotein</keyword>
<keyword evidence="1 4" id="KW-0689">Ribosomal protein</keyword>
<accession>A0A084U2R3</accession>
<dbReference type="InterPro" id="IPR009068">
    <property type="entry name" value="uS15_NS1_RNA-bd_sf"/>
</dbReference>
<evidence type="ECO:0000313" key="7">
    <source>
        <dbReference type="EMBL" id="KFB07249.1"/>
    </source>
</evidence>
<dbReference type="EMBL" id="AWQU01000088">
    <property type="protein sequence ID" value="KFB07249.1"/>
    <property type="molecule type" value="Genomic_DNA"/>
</dbReference>
<dbReference type="GO" id="GO:0006412">
    <property type="term" value="P:translation"/>
    <property type="evidence" value="ECO:0007669"/>
    <property type="project" value="UniProtKB-UniRule"/>
</dbReference>
<dbReference type="Gene3D" id="1.10.287.10">
    <property type="entry name" value="S15/NS1, RNA-binding"/>
    <property type="match status" value="1"/>
</dbReference>
<dbReference type="InterPro" id="IPR000589">
    <property type="entry name" value="Ribosomal_uS15"/>
</dbReference>
<dbReference type="HAMAP" id="MF_01343_B">
    <property type="entry name" value="Ribosomal_uS15_B"/>
    <property type="match status" value="1"/>
</dbReference>
<organism evidence="7 8">
    <name type="scientific">Malacoplasma iowae DK-CPA</name>
    <dbReference type="NCBI Taxonomy" id="1394179"/>
    <lineage>
        <taxon>Bacteria</taxon>
        <taxon>Bacillati</taxon>
        <taxon>Mycoplasmatota</taxon>
        <taxon>Mycoplasmoidales</taxon>
        <taxon>Mycoplasmoidaceae</taxon>
        <taxon>Malacoplasma</taxon>
    </lineage>
</organism>
<comment type="similarity">
    <text evidence="4 5">Belongs to the universal ribosomal protein uS15 family.</text>
</comment>
<dbReference type="RefSeq" id="WP_036452582.1">
    <property type="nucleotide sequence ID" value="NZ_AWQU01000088.1"/>
</dbReference>